<evidence type="ECO:0000313" key="1">
    <source>
        <dbReference type="EMBL" id="GAF83655.1"/>
    </source>
</evidence>
<comment type="caution">
    <text evidence="1">The sequence shown here is derived from an EMBL/GenBank/DDBJ whole genome shotgun (WGS) entry which is preliminary data.</text>
</comment>
<gene>
    <name evidence="1" type="ORF">S01H1_09406</name>
</gene>
<organism evidence="1">
    <name type="scientific">marine sediment metagenome</name>
    <dbReference type="NCBI Taxonomy" id="412755"/>
    <lineage>
        <taxon>unclassified sequences</taxon>
        <taxon>metagenomes</taxon>
        <taxon>ecological metagenomes</taxon>
    </lineage>
</organism>
<protein>
    <submittedName>
        <fullName evidence="1">Uncharacterized protein</fullName>
    </submittedName>
</protein>
<accession>X0U580</accession>
<dbReference type="AlphaFoldDB" id="X0U580"/>
<name>X0U580_9ZZZZ</name>
<proteinExistence type="predicted"/>
<sequence>MKDKGLGDTIARFTKATGIKKMADMIPGGCGCKNRQNVLNDYFPYKNK</sequence>
<reference evidence="1" key="1">
    <citation type="journal article" date="2014" name="Front. Microbiol.">
        <title>High frequency of phylogenetically diverse reductive dehalogenase-homologous genes in deep subseafloor sedimentary metagenomes.</title>
        <authorList>
            <person name="Kawai M."/>
            <person name="Futagami T."/>
            <person name="Toyoda A."/>
            <person name="Takaki Y."/>
            <person name="Nishi S."/>
            <person name="Hori S."/>
            <person name="Arai W."/>
            <person name="Tsubouchi T."/>
            <person name="Morono Y."/>
            <person name="Uchiyama I."/>
            <person name="Ito T."/>
            <person name="Fujiyama A."/>
            <person name="Inagaki F."/>
            <person name="Takami H."/>
        </authorList>
    </citation>
    <scope>NUCLEOTIDE SEQUENCE</scope>
    <source>
        <strain evidence="1">Expedition CK06-06</strain>
    </source>
</reference>
<dbReference type="EMBL" id="BARS01004809">
    <property type="protein sequence ID" value="GAF83655.1"/>
    <property type="molecule type" value="Genomic_DNA"/>
</dbReference>